<keyword evidence="3" id="KW-0804">Transcription</keyword>
<dbReference type="InterPro" id="IPR001647">
    <property type="entry name" value="HTH_TetR"/>
</dbReference>
<evidence type="ECO:0000313" key="6">
    <source>
        <dbReference type="EMBL" id="MBB2890796.1"/>
    </source>
</evidence>
<sequence length="186" mass="19964">MASPSPRQQRSDAVRNRARIMHAAREQIIEHGPTVSMSAIADAAGVAVGTLYRNFPAKVDLVNAVVEEHLEQLVVDVEQTAARVADGAPPGDELRALAHRILDDAARNHAVKVAAAAFVDPDYSAAEQRAGRSLTPILQSCIDAGVLAPEVEAADFQLLMVTAPVDQPEQVRNRWLEIFLAGLAPH</sequence>
<dbReference type="InterPro" id="IPR050109">
    <property type="entry name" value="HTH-type_TetR-like_transc_reg"/>
</dbReference>
<dbReference type="PRINTS" id="PR00455">
    <property type="entry name" value="HTHTETR"/>
</dbReference>
<dbReference type="Proteomes" id="UP000559182">
    <property type="component" value="Unassembled WGS sequence"/>
</dbReference>
<feature type="domain" description="HTH tetR-type" evidence="5">
    <location>
        <begin position="14"/>
        <end position="73"/>
    </location>
</feature>
<organism evidence="6 7">
    <name type="scientific">Flexivirga oryzae</name>
    <dbReference type="NCBI Taxonomy" id="1794944"/>
    <lineage>
        <taxon>Bacteria</taxon>
        <taxon>Bacillati</taxon>
        <taxon>Actinomycetota</taxon>
        <taxon>Actinomycetes</taxon>
        <taxon>Micrococcales</taxon>
        <taxon>Dermacoccaceae</taxon>
        <taxon>Flexivirga</taxon>
    </lineage>
</organism>
<dbReference type="Gene3D" id="1.10.357.10">
    <property type="entry name" value="Tetracycline Repressor, domain 2"/>
    <property type="match status" value="1"/>
</dbReference>
<evidence type="ECO:0000256" key="3">
    <source>
        <dbReference type="ARBA" id="ARBA00023163"/>
    </source>
</evidence>
<dbReference type="EMBL" id="JACHVQ010000001">
    <property type="protein sequence ID" value="MBB2890796.1"/>
    <property type="molecule type" value="Genomic_DNA"/>
</dbReference>
<proteinExistence type="predicted"/>
<dbReference type="AlphaFoldDB" id="A0A839N591"/>
<comment type="caution">
    <text evidence="6">The sequence shown here is derived from an EMBL/GenBank/DDBJ whole genome shotgun (WGS) entry which is preliminary data.</text>
</comment>
<evidence type="ECO:0000256" key="4">
    <source>
        <dbReference type="PROSITE-ProRule" id="PRU00335"/>
    </source>
</evidence>
<dbReference type="GO" id="GO:0000976">
    <property type="term" value="F:transcription cis-regulatory region binding"/>
    <property type="evidence" value="ECO:0007669"/>
    <property type="project" value="TreeGrafter"/>
</dbReference>
<dbReference type="InterPro" id="IPR036271">
    <property type="entry name" value="Tet_transcr_reg_TetR-rel_C_sf"/>
</dbReference>
<keyword evidence="1" id="KW-0805">Transcription regulation</keyword>
<feature type="DNA-binding region" description="H-T-H motif" evidence="4">
    <location>
        <begin position="36"/>
        <end position="55"/>
    </location>
</feature>
<dbReference type="PANTHER" id="PTHR30055:SF234">
    <property type="entry name" value="HTH-TYPE TRANSCRIPTIONAL REGULATOR BETI"/>
    <property type="match status" value="1"/>
</dbReference>
<gene>
    <name evidence="6" type="ORF">FHU39_000780</name>
</gene>
<dbReference type="SUPFAM" id="SSF46689">
    <property type="entry name" value="Homeodomain-like"/>
    <property type="match status" value="1"/>
</dbReference>
<evidence type="ECO:0000259" key="5">
    <source>
        <dbReference type="PROSITE" id="PS50977"/>
    </source>
</evidence>
<evidence type="ECO:0000256" key="1">
    <source>
        <dbReference type="ARBA" id="ARBA00023015"/>
    </source>
</evidence>
<dbReference type="GO" id="GO:0003700">
    <property type="term" value="F:DNA-binding transcription factor activity"/>
    <property type="evidence" value="ECO:0007669"/>
    <property type="project" value="TreeGrafter"/>
</dbReference>
<dbReference type="Pfam" id="PF00440">
    <property type="entry name" value="TetR_N"/>
    <property type="match status" value="1"/>
</dbReference>
<keyword evidence="7" id="KW-1185">Reference proteome</keyword>
<protein>
    <submittedName>
        <fullName evidence="6">AcrR family transcriptional regulator</fullName>
    </submittedName>
</protein>
<dbReference type="RefSeq" id="WP_221185121.1">
    <property type="nucleotide sequence ID" value="NZ_JACHVQ010000001.1"/>
</dbReference>
<dbReference type="SUPFAM" id="SSF48498">
    <property type="entry name" value="Tetracyclin repressor-like, C-terminal domain"/>
    <property type="match status" value="1"/>
</dbReference>
<dbReference type="InterPro" id="IPR009057">
    <property type="entry name" value="Homeodomain-like_sf"/>
</dbReference>
<evidence type="ECO:0000256" key="2">
    <source>
        <dbReference type="ARBA" id="ARBA00023125"/>
    </source>
</evidence>
<evidence type="ECO:0000313" key="7">
    <source>
        <dbReference type="Proteomes" id="UP000559182"/>
    </source>
</evidence>
<name>A0A839N591_9MICO</name>
<reference evidence="6 7" key="1">
    <citation type="submission" date="2020-08" db="EMBL/GenBank/DDBJ databases">
        <title>Sequencing the genomes of 1000 actinobacteria strains.</title>
        <authorList>
            <person name="Klenk H.-P."/>
        </authorList>
    </citation>
    <scope>NUCLEOTIDE SEQUENCE [LARGE SCALE GENOMIC DNA]</scope>
    <source>
        <strain evidence="6 7">DSM 105369</strain>
    </source>
</reference>
<keyword evidence="2 4" id="KW-0238">DNA-binding</keyword>
<accession>A0A839N591</accession>
<dbReference type="PROSITE" id="PS50977">
    <property type="entry name" value="HTH_TETR_2"/>
    <property type="match status" value="1"/>
</dbReference>
<dbReference type="PANTHER" id="PTHR30055">
    <property type="entry name" value="HTH-TYPE TRANSCRIPTIONAL REGULATOR RUTR"/>
    <property type="match status" value="1"/>
</dbReference>